<dbReference type="InterPro" id="IPR023827">
    <property type="entry name" value="Peptidase_S8_Asp-AS"/>
</dbReference>
<sequence length="896" mass="96220">MASLITVTLGLMICNLAHAGSPFLDLSKAPVASDAYIPNTYIVEYADEALLKKRSDDGTPAEGFFNTLSDSSIDVTPNLNFSSPIFSGSSFVSSDPVDLEKLEKLDVVQKVWAVTKVPKPVAEVRAVGSMAANGATRWTSHLKTGVKDLHALGITGKGILVAVVDSGIDYMHPDLGGGIGPDKKVIGGWDFVGDEWDGTNEFKADSDPMDTNGHGTHVAGIIAATGTSIVQGVAPDAKLLAYKTFSALYDYTRDDILIEAFLKAYEAGADVISASIAAANGWPEGAWATVASRLAEQGCFVSIAAGNNGVYGPQYPSDGASGDLVAGVGSIENDLELITADLTLTITLPSKSRVKIAYYDAFPWEAGKFNMWAPPKPISLSGCKLPEDTPDLTDYLVLFEYRWKKGCGFLDQMALLADHNATLSLWWQDYSFPADEQGTIGDIYGIKTALISPDDGFYLLDFLNSSSNMTAVFPNPIGDAEGKPNPVNGGKMSYFSSWGLTNRLDIKPDISAPGGNILSTYPRDMGDYAVLSGTSMAAPYISGIAALFAQKLGGGGSLRRDPFQTGTFLNRLINSGNGLPLAIPVMDGTINYTDTSILAPISQQGGGYVNATNAVLTPITLLPAKLELNDTANFKSTFDILVSNSANQPITFSVSHNPAVTIYLRDAGQDAFHMPLFPDVEKASSKLATVSFSTSKFTVSSGGSSHLQVTFEPPSDVEAKRIPAFSGKVVLHGSNGDKLEIPYSGVASDLRKYNPIRAKWPTFAFSSGSQKAVSSKAPLKLAYRLNLPTAQIRFDVVKQSYNSSAFTYPFSPGKGGFVGSVKGTTLWPRRWLPRDLAWDITEPSSETWTGEMEEGVNLTNGEKYKVLVRALAWNGDPKRSEDWYESYSEEFVYRKE</sequence>
<proteinExistence type="inferred from homology"/>
<evidence type="ECO:0000256" key="5">
    <source>
        <dbReference type="ARBA" id="ARBA00022825"/>
    </source>
</evidence>
<dbReference type="EMBL" id="ML119645">
    <property type="protein sequence ID" value="RPA88269.1"/>
    <property type="molecule type" value="Genomic_DNA"/>
</dbReference>
<dbReference type="PROSITE" id="PS00137">
    <property type="entry name" value="SUBTILASE_HIS"/>
    <property type="match status" value="1"/>
</dbReference>
<dbReference type="Pfam" id="PF06280">
    <property type="entry name" value="fn3_5"/>
    <property type="match status" value="1"/>
</dbReference>
<dbReference type="Gene3D" id="3.40.50.200">
    <property type="entry name" value="Peptidase S8/S53 domain"/>
    <property type="match status" value="2"/>
</dbReference>
<accession>A0A3N4IQP9</accession>
<dbReference type="InterPro" id="IPR010435">
    <property type="entry name" value="C5a/SBT2-like_Fn3"/>
</dbReference>
<organism evidence="12 13">
    <name type="scientific">Ascobolus immersus RN42</name>
    <dbReference type="NCBI Taxonomy" id="1160509"/>
    <lineage>
        <taxon>Eukaryota</taxon>
        <taxon>Fungi</taxon>
        <taxon>Dikarya</taxon>
        <taxon>Ascomycota</taxon>
        <taxon>Pezizomycotina</taxon>
        <taxon>Pezizomycetes</taxon>
        <taxon>Pezizales</taxon>
        <taxon>Ascobolaceae</taxon>
        <taxon>Ascobolus</taxon>
    </lineage>
</organism>
<evidence type="ECO:0000256" key="7">
    <source>
        <dbReference type="PROSITE-ProRule" id="PRU01240"/>
    </source>
</evidence>
<feature type="active site" description="Charge relay system" evidence="6 7">
    <location>
        <position position="535"/>
    </location>
</feature>
<gene>
    <name evidence="12" type="ORF">BJ508DRAFT_4988</name>
</gene>
<dbReference type="PANTHER" id="PTHR43399">
    <property type="entry name" value="SUBTILISIN-RELATED"/>
    <property type="match status" value="1"/>
</dbReference>
<feature type="active site" description="Charge relay system" evidence="6 7">
    <location>
        <position position="165"/>
    </location>
</feature>
<evidence type="ECO:0000256" key="9">
    <source>
        <dbReference type="SAM" id="SignalP"/>
    </source>
</evidence>
<dbReference type="PROSITE" id="PS51892">
    <property type="entry name" value="SUBTILASE"/>
    <property type="match status" value="1"/>
</dbReference>
<evidence type="ECO:0000256" key="2">
    <source>
        <dbReference type="ARBA" id="ARBA00022670"/>
    </source>
</evidence>
<evidence type="ECO:0000256" key="8">
    <source>
        <dbReference type="RuleBase" id="RU003355"/>
    </source>
</evidence>
<dbReference type="InterPro" id="IPR051048">
    <property type="entry name" value="Peptidase_S8/S53_subtilisin"/>
</dbReference>
<reference evidence="12 13" key="1">
    <citation type="journal article" date="2018" name="Nat. Ecol. Evol.">
        <title>Pezizomycetes genomes reveal the molecular basis of ectomycorrhizal truffle lifestyle.</title>
        <authorList>
            <person name="Murat C."/>
            <person name="Payen T."/>
            <person name="Noel B."/>
            <person name="Kuo A."/>
            <person name="Morin E."/>
            <person name="Chen J."/>
            <person name="Kohler A."/>
            <person name="Krizsan K."/>
            <person name="Balestrini R."/>
            <person name="Da Silva C."/>
            <person name="Montanini B."/>
            <person name="Hainaut M."/>
            <person name="Levati E."/>
            <person name="Barry K.W."/>
            <person name="Belfiori B."/>
            <person name="Cichocki N."/>
            <person name="Clum A."/>
            <person name="Dockter R.B."/>
            <person name="Fauchery L."/>
            <person name="Guy J."/>
            <person name="Iotti M."/>
            <person name="Le Tacon F."/>
            <person name="Lindquist E.A."/>
            <person name="Lipzen A."/>
            <person name="Malagnac F."/>
            <person name="Mello A."/>
            <person name="Molinier V."/>
            <person name="Miyauchi S."/>
            <person name="Poulain J."/>
            <person name="Riccioni C."/>
            <person name="Rubini A."/>
            <person name="Sitrit Y."/>
            <person name="Splivallo R."/>
            <person name="Traeger S."/>
            <person name="Wang M."/>
            <person name="Zifcakova L."/>
            <person name="Wipf D."/>
            <person name="Zambonelli A."/>
            <person name="Paolocci F."/>
            <person name="Nowrousian M."/>
            <person name="Ottonello S."/>
            <person name="Baldrian P."/>
            <person name="Spatafora J.W."/>
            <person name="Henrissat B."/>
            <person name="Nagy L.G."/>
            <person name="Aury J.M."/>
            <person name="Wincker P."/>
            <person name="Grigoriev I.V."/>
            <person name="Bonfante P."/>
            <person name="Martin F.M."/>
        </authorList>
    </citation>
    <scope>NUCLEOTIDE SEQUENCE [LARGE SCALE GENOMIC DNA]</scope>
    <source>
        <strain evidence="12 13">RN42</strain>
    </source>
</reference>
<dbReference type="InterPro" id="IPR000209">
    <property type="entry name" value="Peptidase_S8/S53_dom"/>
</dbReference>
<feature type="signal peptide" evidence="9">
    <location>
        <begin position="1"/>
        <end position="19"/>
    </location>
</feature>
<feature type="domain" description="C5a peptidase/Subtilisin-like protease SBT2-like Fn3-like" evidence="11">
    <location>
        <begin position="627"/>
        <end position="743"/>
    </location>
</feature>
<evidence type="ECO:0000256" key="4">
    <source>
        <dbReference type="ARBA" id="ARBA00022801"/>
    </source>
</evidence>
<dbReference type="InterPro" id="IPR022398">
    <property type="entry name" value="Peptidase_S8_His-AS"/>
</dbReference>
<dbReference type="InterPro" id="IPR013783">
    <property type="entry name" value="Ig-like_fold"/>
</dbReference>
<dbReference type="AlphaFoldDB" id="A0A3N4IQP9"/>
<dbReference type="InterPro" id="IPR036852">
    <property type="entry name" value="Peptidase_S8/S53_dom_sf"/>
</dbReference>
<keyword evidence="4 7" id="KW-0378">Hydrolase</keyword>
<evidence type="ECO:0000256" key="3">
    <source>
        <dbReference type="ARBA" id="ARBA00022729"/>
    </source>
</evidence>
<dbReference type="Proteomes" id="UP000275078">
    <property type="component" value="Unassembled WGS sequence"/>
</dbReference>
<feature type="domain" description="Peptidase S8/S53" evidence="10">
    <location>
        <begin position="156"/>
        <end position="552"/>
    </location>
</feature>
<dbReference type="Pfam" id="PF00082">
    <property type="entry name" value="Peptidase_S8"/>
    <property type="match status" value="1"/>
</dbReference>
<dbReference type="PANTHER" id="PTHR43399:SF4">
    <property type="entry name" value="CELL WALL-ASSOCIATED PROTEASE"/>
    <property type="match status" value="1"/>
</dbReference>
<protein>
    <submittedName>
        <fullName evidence="12">Subtilisin-like protein</fullName>
    </submittedName>
</protein>
<dbReference type="InterPro" id="IPR023828">
    <property type="entry name" value="Peptidase_S8_Ser-AS"/>
</dbReference>
<keyword evidence="13" id="KW-1185">Reference proteome</keyword>
<dbReference type="PROSITE" id="PS00136">
    <property type="entry name" value="SUBTILASE_ASP"/>
    <property type="match status" value="1"/>
</dbReference>
<feature type="chain" id="PRO_5017996080" evidence="9">
    <location>
        <begin position="20"/>
        <end position="896"/>
    </location>
</feature>
<dbReference type="GO" id="GO:0004252">
    <property type="term" value="F:serine-type endopeptidase activity"/>
    <property type="evidence" value="ECO:0007669"/>
    <property type="project" value="UniProtKB-UniRule"/>
</dbReference>
<keyword evidence="5 7" id="KW-0720">Serine protease</keyword>
<evidence type="ECO:0000256" key="6">
    <source>
        <dbReference type="PIRSR" id="PIRSR615500-1"/>
    </source>
</evidence>
<dbReference type="Gene3D" id="2.60.40.10">
    <property type="entry name" value="Immunoglobulins"/>
    <property type="match status" value="1"/>
</dbReference>
<evidence type="ECO:0000259" key="10">
    <source>
        <dbReference type="Pfam" id="PF00082"/>
    </source>
</evidence>
<dbReference type="InterPro" id="IPR034187">
    <property type="entry name" value="Peptidases_S8_5"/>
</dbReference>
<evidence type="ECO:0000259" key="11">
    <source>
        <dbReference type="Pfam" id="PF06280"/>
    </source>
</evidence>
<keyword evidence="3 9" id="KW-0732">Signal</keyword>
<dbReference type="CDD" id="cd07489">
    <property type="entry name" value="Peptidases_S8_5"/>
    <property type="match status" value="1"/>
</dbReference>
<dbReference type="OrthoDB" id="10256524at2759"/>
<dbReference type="PROSITE" id="PS00138">
    <property type="entry name" value="SUBTILASE_SER"/>
    <property type="match status" value="1"/>
</dbReference>
<evidence type="ECO:0000313" key="12">
    <source>
        <dbReference type="EMBL" id="RPA88269.1"/>
    </source>
</evidence>
<keyword evidence="2 7" id="KW-0645">Protease</keyword>
<dbReference type="STRING" id="1160509.A0A3N4IQP9"/>
<evidence type="ECO:0000313" key="13">
    <source>
        <dbReference type="Proteomes" id="UP000275078"/>
    </source>
</evidence>
<dbReference type="GO" id="GO:0016020">
    <property type="term" value="C:membrane"/>
    <property type="evidence" value="ECO:0007669"/>
    <property type="project" value="InterPro"/>
</dbReference>
<comment type="similarity">
    <text evidence="1 7 8">Belongs to the peptidase S8 family.</text>
</comment>
<dbReference type="InterPro" id="IPR015500">
    <property type="entry name" value="Peptidase_S8_subtilisin-rel"/>
</dbReference>
<dbReference type="SUPFAM" id="SSF52743">
    <property type="entry name" value="Subtilisin-like"/>
    <property type="match status" value="1"/>
</dbReference>
<dbReference type="GO" id="GO:0006508">
    <property type="term" value="P:proteolysis"/>
    <property type="evidence" value="ECO:0007669"/>
    <property type="project" value="UniProtKB-KW"/>
</dbReference>
<dbReference type="PRINTS" id="PR00723">
    <property type="entry name" value="SUBTILISIN"/>
</dbReference>
<evidence type="ECO:0000256" key="1">
    <source>
        <dbReference type="ARBA" id="ARBA00011073"/>
    </source>
</evidence>
<feature type="active site" description="Charge relay system" evidence="6 7">
    <location>
        <position position="214"/>
    </location>
</feature>
<name>A0A3N4IQP9_ASCIM</name>